<reference evidence="2" key="1">
    <citation type="journal article" date="2019" name="Sci. Rep.">
        <title>Draft genome of Tanacetum cinerariifolium, the natural source of mosquito coil.</title>
        <authorList>
            <person name="Yamashiro T."/>
            <person name="Shiraishi A."/>
            <person name="Satake H."/>
            <person name="Nakayama K."/>
        </authorList>
    </citation>
    <scope>NUCLEOTIDE SEQUENCE</scope>
</reference>
<feature type="non-terminal residue" evidence="2">
    <location>
        <position position="1"/>
    </location>
</feature>
<name>A0A699T0A4_TANCI</name>
<organism evidence="2">
    <name type="scientific">Tanacetum cinerariifolium</name>
    <name type="common">Dalmatian daisy</name>
    <name type="synonym">Chrysanthemum cinerariifolium</name>
    <dbReference type="NCBI Taxonomy" id="118510"/>
    <lineage>
        <taxon>Eukaryota</taxon>
        <taxon>Viridiplantae</taxon>
        <taxon>Streptophyta</taxon>
        <taxon>Embryophyta</taxon>
        <taxon>Tracheophyta</taxon>
        <taxon>Spermatophyta</taxon>
        <taxon>Magnoliopsida</taxon>
        <taxon>eudicotyledons</taxon>
        <taxon>Gunneridae</taxon>
        <taxon>Pentapetalae</taxon>
        <taxon>asterids</taxon>
        <taxon>campanulids</taxon>
        <taxon>Asterales</taxon>
        <taxon>Asteraceae</taxon>
        <taxon>Asteroideae</taxon>
        <taxon>Anthemideae</taxon>
        <taxon>Anthemidinae</taxon>
        <taxon>Tanacetum</taxon>
    </lineage>
</organism>
<comment type="caution">
    <text evidence="2">The sequence shown here is derived from an EMBL/GenBank/DDBJ whole genome shotgun (WGS) entry which is preliminary data.</text>
</comment>
<protein>
    <submittedName>
        <fullName evidence="2">Uncharacterized protein</fullName>
    </submittedName>
</protein>
<gene>
    <name evidence="2" type="ORF">Tci_875801</name>
</gene>
<accession>A0A699T0A4</accession>
<feature type="region of interest" description="Disordered" evidence="1">
    <location>
        <begin position="26"/>
        <end position="60"/>
    </location>
</feature>
<dbReference type="AlphaFoldDB" id="A0A699T0A4"/>
<sequence>ARLPAKASAGSKQRCLTQCNREQAHSYRPLIHQPPAGFITRLPHSPSRPLHSGFASKPAPTDSWRMLMARRHNLL</sequence>
<evidence type="ECO:0000256" key="1">
    <source>
        <dbReference type="SAM" id="MobiDB-lite"/>
    </source>
</evidence>
<dbReference type="EMBL" id="BKCJ011207549">
    <property type="protein sequence ID" value="GFD03832.1"/>
    <property type="molecule type" value="Genomic_DNA"/>
</dbReference>
<proteinExistence type="predicted"/>
<evidence type="ECO:0000313" key="2">
    <source>
        <dbReference type="EMBL" id="GFD03832.1"/>
    </source>
</evidence>